<dbReference type="Gene3D" id="3.40.50.300">
    <property type="entry name" value="P-loop containing nucleotide triphosphate hydrolases"/>
    <property type="match status" value="1"/>
</dbReference>
<dbReference type="SUPFAM" id="SSF52540">
    <property type="entry name" value="P-loop containing nucleoside triphosphate hydrolases"/>
    <property type="match status" value="1"/>
</dbReference>
<sequence>MTSAIAHVPKSHTVIGSSVIPITVFTGFLGAGKTSIILNLLKRTDPDYKVVLLKNEFGDAETDSALVRESHIQVTEMTNGCLCCVLVGQMKLALEEMKAKYSPDRIIVETSGSAFPAPIAWQIREMESEGFHLDAILTVIDCANFCGYEDNSYTAKMQAQYTDLVLLNKWELVNERKLDIVIDHINELNTDTPKIKADKDAGVDPNVVFGLDTNLFRLSEKPADADTSHHDNEVDLIEIRREFTEGTQLLEPTQFTQFLKSLPAEDVYRVKGLVRLSARVEDEGNMGAKSSGEGEDVDASQGIMYILNHAFGRYTFTALTQEAEGMEKTLARITVMGNGLRMYTDRIKQGFTASDDQMSTHWAHRH</sequence>
<dbReference type="AlphaFoldDB" id="A0A1Y1WJU9"/>
<reference evidence="2 3" key="1">
    <citation type="submission" date="2016-07" db="EMBL/GenBank/DDBJ databases">
        <title>Pervasive Adenine N6-methylation of Active Genes in Fungi.</title>
        <authorList>
            <consortium name="DOE Joint Genome Institute"/>
            <person name="Mondo S.J."/>
            <person name="Dannebaum R.O."/>
            <person name="Kuo R.C."/>
            <person name="Labutti K."/>
            <person name="Haridas S."/>
            <person name="Kuo A."/>
            <person name="Salamov A."/>
            <person name="Ahrendt S.R."/>
            <person name="Lipzen A."/>
            <person name="Sullivan W."/>
            <person name="Andreopoulos W.B."/>
            <person name="Clum A."/>
            <person name="Lindquist E."/>
            <person name="Daum C."/>
            <person name="Ramamoorthy G.K."/>
            <person name="Gryganskyi A."/>
            <person name="Culley D."/>
            <person name="Magnuson J.K."/>
            <person name="James T.Y."/>
            <person name="O'Malley M.A."/>
            <person name="Stajich J.E."/>
            <person name="Spatafora J.W."/>
            <person name="Visel A."/>
            <person name="Grigoriev I.V."/>
        </authorList>
    </citation>
    <scope>NUCLEOTIDE SEQUENCE [LARGE SCALE GENOMIC DNA]</scope>
    <source>
        <strain evidence="2 3">ATCC 12442</strain>
    </source>
</reference>
<dbReference type="CDD" id="cd03112">
    <property type="entry name" value="CobW-like"/>
    <property type="match status" value="1"/>
</dbReference>
<dbReference type="Proteomes" id="UP000193922">
    <property type="component" value="Unassembled WGS sequence"/>
</dbReference>
<feature type="domain" description="CobW/HypB/UreG nucleotide-binding" evidence="1">
    <location>
        <begin position="21"/>
        <end position="193"/>
    </location>
</feature>
<name>A0A1Y1WJU9_9FUNG</name>
<evidence type="ECO:0000259" key="1">
    <source>
        <dbReference type="Pfam" id="PF02492"/>
    </source>
</evidence>
<dbReference type="InterPro" id="IPR003495">
    <property type="entry name" value="CobW/HypB/UreG_nucleotide-bd"/>
</dbReference>
<dbReference type="PANTHER" id="PTHR13748">
    <property type="entry name" value="COBW-RELATED"/>
    <property type="match status" value="1"/>
</dbReference>
<dbReference type="Pfam" id="PF02492">
    <property type="entry name" value="cobW"/>
    <property type="match status" value="1"/>
</dbReference>
<dbReference type="OrthoDB" id="272672at2759"/>
<evidence type="ECO:0000313" key="2">
    <source>
        <dbReference type="EMBL" id="ORX73817.1"/>
    </source>
</evidence>
<accession>A0A1Y1WJU9</accession>
<dbReference type="EMBL" id="MCFD01000001">
    <property type="protein sequence ID" value="ORX73817.1"/>
    <property type="molecule type" value="Genomic_DNA"/>
</dbReference>
<dbReference type="RefSeq" id="XP_040747028.1">
    <property type="nucleotide sequence ID" value="XM_040886000.1"/>
</dbReference>
<dbReference type="GO" id="GO:0005737">
    <property type="term" value="C:cytoplasm"/>
    <property type="evidence" value="ECO:0007669"/>
    <property type="project" value="TreeGrafter"/>
</dbReference>
<keyword evidence="3" id="KW-1185">Reference proteome</keyword>
<comment type="caution">
    <text evidence="2">The sequence shown here is derived from an EMBL/GenBank/DDBJ whole genome shotgun (WGS) entry which is preliminary data.</text>
</comment>
<organism evidence="2 3">
    <name type="scientific">Linderina pennispora</name>
    <dbReference type="NCBI Taxonomy" id="61395"/>
    <lineage>
        <taxon>Eukaryota</taxon>
        <taxon>Fungi</taxon>
        <taxon>Fungi incertae sedis</taxon>
        <taxon>Zoopagomycota</taxon>
        <taxon>Kickxellomycotina</taxon>
        <taxon>Kickxellomycetes</taxon>
        <taxon>Kickxellales</taxon>
        <taxon>Kickxellaceae</taxon>
        <taxon>Linderina</taxon>
    </lineage>
</organism>
<dbReference type="InterPro" id="IPR051316">
    <property type="entry name" value="Zinc-reg_GTPase_activator"/>
</dbReference>
<dbReference type="InterPro" id="IPR027417">
    <property type="entry name" value="P-loop_NTPase"/>
</dbReference>
<protein>
    <submittedName>
        <fullName evidence="2">CobW-domain-containing protein</fullName>
    </submittedName>
</protein>
<gene>
    <name evidence="2" type="ORF">DL89DRAFT_263834</name>
</gene>
<dbReference type="PANTHER" id="PTHR13748:SF62">
    <property type="entry name" value="COBW DOMAIN-CONTAINING PROTEIN"/>
    <property type="match status" value="1"/>
</dbReference>
<dbReference type="GeneID" id="63802648"/>
<dbReference type="STRING" id="61395.A0A1Y1WJU9"/>
<proteinExistence type="predicted"/>
<evidence type="ECO:0000313" key="3">
    <source>
        <dbReference type="Proteomes" id="UP000193922"/>
    </source>
</evidence>